<dbReference type="InterPro" id="IPR003779">
    <property type="entry name" value="CMD-like"/>
</dbReference>
<dbReference type="RefSeq" id="WP_224037462.1">
    <property type="nucleotide sequence ID" value="NZ_AP024849.1"/>
</dbReference>
<sequence length="123" mass="13564">MNKDYENGLNILKQMTDTNGEQMVKAVGEIFPDFLEKMISFGFGQIYARPNLDLKTREVVTITSLITQGAFEQLDFHIKAGLKAGLKSEEILEIILQCAAYAGFPKACSALGIAGEIFKNSKI</sequence>
<keyword evidence="3" id="KW-1185">Reference proteome</keyword>
<dbReference type="InterPro" id="IPR029032">
    <property type="entry name" value="AhpD-like"/>
</dbReference>
<dbReference type="Pfam" id="PF02627">
    <property type="entry name" value="CMD"/>
    <property type="match status" value="1"/>
</dbReference>
<organism evidence="2 3">
    <name type="scientific">Clostridium gelidum</name>
    <dbReference type="NCBI Taxonomy" id="704125"/>
    <lineage>
        <taxon>Bacteria</taxon>
        <taxon>Bacillati</taxon>
        <taxon>Bacillota</taxon>
        <taxon>Clostridia</taxon>
        <taxon>Eubacteriales</taxon>
        <taxon>Clostridiaceae</taxon>
        <taxon>Clostridium</taxon>
    </lineage>
</organism>
<dbReference type="Proteomes" id="UP000824633">
    <property type="component" value="Chromosome"/>
</dbReference>
<gene>
    <name evidence="2" type="ORF">psyc5s11_19920</name>
</gene>
<accession>A0ABN6IUQ7</accession>
<evidence type="ECO:0000259" key="1">
    <source>
        <dbReference type="Pfam" id="PF02627"/>
    </source>
</evidence>
<dbReference type="PANTHER" id="PTHR33570">
    <property type="entry name" value="4-CARBOXYMUCONOLACTONE DECARBOXYLASE FAMILY PROTEIN"/>
    <property type="match status" value="1"/>
</dbReference>
<dbReference type="EMBL" id="AP024849">
    <property type="protein sequence ID" value="BCZ45925.1"/>
    <property type="molecule type" value="Genomic_DNA"/>
</dbReference>
<dbReference type="SUPFAM" id="SSF69118">
    <property type="entry name" value="AhpD-like"/>
    <property type="match status" value="1"/>
</dbReference>
<evidence type="ECO:0000313" key="2">
    <source>
        <dbReference type="EMBL" id="BCZ45925.1"/>
    </source>
</evidence>
<proteinExistence type="predicted"/>
<protein>
    <submittedName>
        <fullName evidence="2">4-carboxymuconolactone decarboxylase</fullName>
    </submittedName>
</protein>
<name>A0ABN6IUQ7_9CLOT</name>
<reference evidence="3" key="1">
    <citation type="submission" date="2021-07" db="EMBL/GenBank/DDBJ databases">
        <title>Complete genome sequencing of a Clostridium isolate.</title>
        <authorList>
            <person name="Ueki A."/>
            <person name="Tonouchi A."/>
        </authorList>
    </citation>
    <scope>NUCLEOTIDE SEQUENCE [LARGE SCALE GENOMIC DNA]</scope>
    <source>
        <strain evidence="3">C5S11</strain>
    </source>
</reference>
<evidence type="ECO:0000313" key="3">
    <source>
        <dbReference type="Proteomes" id="UP000824633"/>
    </source>
</evidence>
<dbReference type="Gene3D" id="1.20.1290.10">
    <property type="entry name" value="AhpD-like"/>
    <property type="match status" value="1"/>
</dbReference>
<dbReference type="InterPro" id="IPR052512">
    <property type="entry name" value="4CMD/NDH-1_regulator"/>
</dbReference>
<feature type="domain" description="Carboxymuconolactone decarboxylase-like" evidence="1">
    <location>
        <begin position="32"/>
        <end position="114"/>
    </location>
</feature>
<dbReference type="PANTHER" id="PTHR33570:SF10">
    <property type="entry name" value="GAMMA-CARBOXYMUCONOLACTONE DECARBOXYLASE"/>
    <property type="match status" value="1"/>
</dbReference>